<accession>A0A9W6IJX4</accession>
<feature type="chain" id="PRO_5040812453" description="Peptidase M61 catalytic domain-containing protein" evidence="1">
    <location>
        <begin position="23"/>
        <end position="488"/>
    </location>
</feature>
<name>A0A9W6IJX4_9PROT</name>
<dbReference type="EMBL" id="BSFE01000002">
    <property type="protein sequence ID" value="GLK51588.1"/>
    <property type="molecule type" value="Genomic_DNA"/>
</dbReference>
<dbReference type="Gene3D" id="1.10.390.10">
    <property type="entry name" value="Neutral Protease Domain 2"/>
    <property type="match status" value="1"/>
</dbReference>
<evidence type="ECO:0000259" key="2">
    <source>
        <dbReference type="Pfam" id="PF05299"/>
    </source>
</evidence>
<sequence length="488" mass="53034">MKLHPVLIAAAGALAAATPALAQTPATCPADPVRLDFAHAGGNRFDVTVEAQGASGVLDILWRPGEGAQDGTADFIEDLRFGDDPRPPRYMGYGTWQHPGGEAAGWDGYSYTLVADHDRAVWEVGKEETAYRFDDAFYFTGNPVLVLNHAWTDCTFDIAFDLPEDWQVVAAWPQTGPGRYRVEGLNDVVRNIFVTGPGLAPQTFDVDGMAVTLLAQQPLADGVADFRRVLEDSLTRYAQTFGGVPMERYLVVFGEGQMNDGGAFAQSFGQRMPAPFRPHERLMWARTLAHETLHAWLGVTIRPVPYAQSQWFTEGGADYFAMKTLYRAGLVDEPDVIFMLEGQIRRFLLGRIASGAISLAEAGEDKQANRQLVYGGGALFHYLLDARMTDQSGPGAYEAALESLYRSADRDYSQARLLAALDARSDGAASEILALLDGPFDPFGLLATLDETGLATAAFGPDEILVRFAAGDCAGSRENACMPAFLQR</sequence>
<reference evidence="3" key="1">
    <citation type="journal article" date="2014" name="Int. J. Syst. Evol. Microbiol.">
        <title>Complete genome sequence of Corynebacterium casei LMG S-19264T (=DSM 44701T), isolated from a smear-ripened cheese.</title>
        <authorList>
            <consortium name="US DOE Joint Genome Institute (JGI-PGF)"/>
            <person name="Walter F."/>
            <person name="Albersmeier A."/>
            <person name="Kalinowski J."/>
            <person name="Ruckert C."/>
        </authorList>
    </citation>
    <scope>NUCLEOTIDE SEQUENCE</scope>
    <source>
        <strain evidence="3">VKM B-1513</strain>
    </source>
</reference>
<protein>
    <recommendedName>
        <fullName evidence="2">Peptidase M61 catalytic domain-containing protein</fullName>
    </recommendedName>
</protein>
<evidence type="ECO:0000256" key="1">
    <source>
        <dbReference type="SAM" id="SignalP"/>
    </source>
</evidence>
<feature type="signal peptide" evidence="1">
    <location>
        <begin position="1"/>
        <end position="22"/>
    </location>
</feature>
<dbReference type="InterPro" id="IPR007963">
    <property type="entry name" value="Peptidase_M61_catalytic"/>
</dbReference>
<evidence type="ECO:0000313" key="4">
    <source>
        <dbReference type="Proteomes" id="UP001143486"/>
    </source>
</evidence>
<dbReference type="SUPFAM" id="SSF55486">
    <property type="entry name" value="Metalloproteases ('zincins'), catalytic domain"/>
    <property type="match status" value="1"/>
</dbReference>
<proteinExistence type="predicted"/>
<dbReference type="Proteomes" id="UP001143486">
    <property type="component" value="Unassembled WGS sequence"/>
</dbReference>
<organism evidence="3 4">
    <name type="scientific">Maricaulis virginensis</name>
    <dbReference type="NCBI Taxonomy" id="144022"/>
    <lineage>
        <taxon>Bacteria</taxon>
        <taxon>Pseudomonadati</taxon>
        <taxon>Pseudomonadota</taxon>
        <taxon>Alphaproteobacteria</taxon>
        <taxon>Maricaulales</taxon>
        <taxon>Maricaulaceae</taxon>
        <taxon>Maricaulis</taxon>
    </lineage>
</organism>
<comment type="caution">
    <text evidence="3">The sequence shown here is derived from an EMBL/GenBank/DDBJ whole genome shotgun (WGS) entry which is preliminary data.</text>
</comment>
<feature type="domain" description="Peptidase M61 catalytic" evidence="2">
    <location>
        <begin position="286"/>
        <end position="365"/>
    </location>
</feature>
<keyword evidence="4" id="KW-1185">Reference proteome</keyword>
<gene>
    <name evidence="3" type="ORF">GCM10017621_10960</name>
</gene>
<keyword evidence="1" id="KW-0732">Signal</keyword>
<dbReference type="Pfam" id="PF05299">
    <property type="entry name" value="Peptidase_M61"/>
    <property type="match status" value="1"/>
</dbReference>
<evidence type="ECO:0000313" key="3">
    <source>
        <dbReference type="EMBL" id="GLK51588.1"/>
    </source>
</evidence>
<dbReference type="InterPro" id="IPR027268">
    <property type="entry name" value="Peptidase_M4/M1_CTD_sf"/>
</dbReference>
<dbReference type="AlphaFoldDB" id="A0A9W6IJX4"/>
<reference evidence="3" key="2">
    <citation type="submission" date="2023-01" db="EMBL/GenBank/DDBJ databases">
        <authorList>
            <person name="Sun Q."/>
            <person name="Evtushenko L."/>
        </authorList>
    </citation>
    <scope>NUCLEOTIDE SEQUENCE</scope>
    <source>
        <strain evidence="3">VKM B-1513</strain>
    </source>
</reference>
<dbReference type="RefSeq" id="WP_271185968.1">
    <property type="nucleotide sequence ID" value="NZ_BSFE01000002.1"/>
</dbReference>